<dbReference type="SUPFAM" id="SSF53850">
    <property type="entry name" value="Periplasmic binding protein-like II"/>
    <property type="match status" value="1"/>
</dbReference>
<feature type="chain" id="PRO_5002597192" description="Tripartite tricarboxylate transporter substrate binding protein" evidence="2">
    <location>
        <begin position="33"/>
        <end position="328"/>
    </location>
</feature>
<name>A0A0H2MTT0_9PROT</name>
<dbReference type="CDD" id="cd07012">
    <property type="entry name" value="PBP2_Bug_TTT"/>
    <property type="match status" value="1"/>
</dbReference>
<dbReference type="Pfam" id="PF03401">
    <property type="entry name" value="TctC"/>
    <property type="match status" value="1"/>
</dbReference>
<sequence length="328" mass="35032">MFKVSLKSGAAALLATATIGLASQALTTPVHSAEISCDTAKLIVPWKAGGGTDVVFRKFAEAANKTGAKPQLQVINIPGQGGNKGTKEAHRAKADGCTLIAIHQSAITSYFTGRIDFTWDAFEPVSLLTRTASFVGAASNTSYNSLEELIADAKKRPEEITAGGTFGSVSQFLFLLIEDAAGVKFRHVSYDGTKERITALLAKSIEIGEINLTAATKYLEAGDMKALAVMGDKEMSETPGVKTARDQGIDVVFGVERGVMLPKGTPANIVAHYEAIFEKAAQDVSLNESLNKTGTDIVYKNATDYTNHMQTTYDKWLGIAKKIGAYKR</sequence>
<keyword evidence="2" id="KW-0732">Signal</keyword>
<dbReference type="STRING" id="1489064.WH96_12920"/>
<comment type="caution">
    <text evidence="3">The sequence shown here is derived from an EMBL/GenBank/DDBJ whole genome shotgun (WGS) entry which is preliminary data.</text>
</comment>
<dbReference type="PANTHER" id="PTHR42928">
    <property type="entry name" value="TRICARBOXYLATE-BINDING PROTEIN"/>
    <property type="match status" value="1"/>
</dbReference>
<evidence type="ECO:0000256" key="1">
    <source>
        <dbReference type="ARBA" id="ARBA00006987"/>
    </source>
</evidence>
<dbReference type="AlphaFoldDB" id="A0A0H2MTT0"/>
<organism evidence="3 4">
    <name type="scientific">Kiloniella spongiae</name>
    <dbReference type="NCBI Taxonomy" id="1489064"/>
    <lineage>
        <taxon>Bacteria</taxon>
        <taxon>Pseudomonadati</taxon>
        <taxon>Pseudomonadota</taxon>
        <taxon>Alphaproteobacteria</taxon>
        <taxon>Rhodospirillales</taxon>
        <taxon>Kiloniellaceae</taxon>
        <taxon>Kiloniella</taxon>
    </lineage>
</organism>
<dbReference type="EMBL" id="LAQL01000008">
    <property type="protein sequence ID" value="KLN60090.1"/>
    <property type="molecule type" value="Genomic_DNA"/>
</dbReference>
<evidence type="ECO:0000256" key="2">
    <source>
        <dbReference type="SAM" id="SignalP"/>
    </source>
</evidence>
<comment type="similarity">
    <text evidence="1">Belongs to the UPF0065 (bug) family.</text>
</comment>
<keyword evidence="4" id="KW-1185">Reference proteome</keyword>
<dbReference type="Gene3D" id="3.40.190.150">
    <property type="entry name" value="Bordetella uptake gene, domain 1"/>
    <property type="match status" value="1"/>
</dbReference>
<dbReference type="OrthoDB" id="7243230at2"/>
<gene>
    <name evidence="3" type="ORF">WH96_12920</name>
</gene>
<feature type="signal peptide" evidence="2">
    <location>
        <begin position="1"/>
        <end position="32"/>
    </location>
</feature>
<accession>A0A0H2MTT0</accession>
<proteinExistence type="inferred from homology"/>
<dbReference type="InterPro" id="IPR042100">
    <property type="entry name" value="Bug_dom1"/>
</dbReference>
<dbReference type="PANTHER" id="PTHR42928:SF5">
    <property type="entry name" value="BLR1237 PROTEIN"/>
    <property type="match status" value="1"/>
</dbReference>
<dbReference type="RefSeq" id="WP_047764625.1">
    <property type="nucleotide sequence ID" value="NZ_LAQL01000008.1"/>
</dbReference>
<dbReference type="Proteomes" id="UP000035444">
    <property type="component" value="Unassembled WGS sequence"/>
</dbReference>
<evidence type="ECO:0008006" key="5">
    <source>
        <dbReference type="Google" id="ProtNLM"/>
    </source>
</evidence>
<evidence type="ECO:0000313" key="4">
    <source>
        <dbReference type="Proteomes" id="UP000035444"/>
    </source>
</evidence>
<dbReference type="InterPro" id="IPR005064">
    <property type="entry name" value="BUG"/>
</dbReference>
<dbReference type="PIRSF" id="PIRSF017082">
    <property type="entry name" value="YflP"/>
    <property type="match status" value="1"/>
</dbReference>
<protein>
    <recommendedName>
        <fullName evidence="5">Tripartite tricarboxylate transporter substrate binding protein</fullName>
    </recommendedName>
</protein>
<evidence type="ECO:0000313" key="3">
    <source>
        <dbReference type="EMBL" id="KLN60090.1"/>
    </source>
</evidence>
<reference evidence="3 4" key="1">
    <citation type="submission" date="2015-03" db="EMBL/GenBank/DDBJ databases">
        <title>Genome Sequence of Kiloniella spongiae MEBiC09566, isolated from a marine sponge.</title>
        <authorList>
            <person name="Shao Z."/>
            <person name="Wang L."/>
            <person name="Li X."/>
        </authorList>
    </citation>
    <scope>NUCLEOTIDE SEQUENCE [LARGE SCALE GENOMIC DNA]</scope>
    <source>
        <strain evidence="3 4">MEBiC09566</strain>
    </source>
</reference>
<dbReference type="Gene3D" id="3.40.190.10">
    <property type="entry name" value="Periplasmic binding protein-like II"/>
    <property type="match status" value="1"/>
</dbReference>